<accession>A8ACE3</accession>
<dbReference type="PROSITE" id="PS50926">
    <property type="entry name" value="TRAM"/>
    <property type="match status" value="1"/>
</dbReference>
<sequence length="423" mass="47868">MKIYYETYGCAVMLGEAERVLEELKSKGYEVVGRPEEADASIIFTCTVRSETEQRMAWRIKELCKASKKLIVTGCLASAQPGLVKMVCPRASIVSNSSLHEIELALKGEKKYLLKGQRPRDWLKGVTPGGFRVVIPIADGCLGNCTFCITKVARPRLVSQRPDSIIEYALKGVKRGAKEIWLTAPDVAAYGKEIGLELPDLLEKLLKVLPENVYVRVGMMSPDTFREVMDRTIDVMRDPRVFKFFHLPLQSASDKVLRLMGRRYTYSEFVEIVNKVRKAFNDPTIATDVMVGFPGEEEDDFELTLKALRELAFERVHLAAYTPRPLTLGARMPQVREDVKSRRVKRAMNVIEAVGVEVHKRYVGGKFKAFVDEYDQKHGTFVARLWNYTPVVLREESSLGEEIVVKIEGATFYDLRGTVWSVS</sequence>
<dbReference type="InterPro" id="IPR005839">
    <property type="entry name" value="Methylthiotransferase"/>
</dbReference>
<dbReference type="PANTHER" id="PTHR11918:SF45">
    <property type="entry name" value="THREONYLCARBAMOYLADENOSINE TRNA METHYLTHIOTRANSFERASE"/>
    <property type="match status" value="1"/>
</dbReference>
<keyword evidence="8 11" id="KW-0408">Iron</keyword>
<evidence type="ECO:0000256" key="2">
    <source>
        <dbReference type="ARBA" id="ARBA00008616"/>
    </source>
</evidence>
<keyword evidence="9 11" id="KW-0411">Iron-sulfur</keyword>
<dbReference type="InterPro" id="IPR002792">
    <property type="entry name" value="TRAM_dom"/>
</dbReference>
<dbReference type="NCBIfam" id="TIGR01578">
    <property type="entry name" value="MiaB-like-B"/>
    <property type="match status" value="1"/>
</dbReference>
<dbReference type="InterPro" id="IPR006638">
    <property type="entry name" value="Elp3/MiaA/NifB-like_rSAM"/>
</dbReference>
<evidence type="ECO:0000256" key="9">
    <source>
        <dbReference type="ARBA" id="ARBA00023014"/>
    </source>
</evidence>
<dbReference type="InterPro" id="IPR006466">
    <property type="entry name" value="MiaB-like_arc_euk"/>
</dbReference>
<protein>
    <recommendedName>
        <fullName evidence="11">tRNA-t(6)A37 methylthiotransferase</fullName>
        <ecNumber evidence="11">2.8.4.5</ecNumber>
    </recommendedName>
</protein>
<dbReference type="Pfam" id="PF01938">
    <property type="entry name" value="TRAM"/>
    <property type="match status" value="1"/>
</dbReference>
<evidence type="ECO:0000313" key="15">
    <source>
        <dbReference type="EMBL" id="ABU82595.1"/>
    </source>
</evidence>
<dbReference type="InterPro" id="IPR007197">
    <property type="entry name" value="rSAM"/>
</dbReference>
<dbReference type="HOGENOM" id="CLU_018697_4_2_2"/>
<dbReference type="AlphaFoldDB" id="A8ACE3"/>
<evidence type="ECO:0000259" key="14">
    <source>
        <dbReference type="PROSITE" id="PS51918"/>
    </source>
</evidence>
<organism evidence="15 16">
    <name type="scientific">Ignicoccus hospitalis (strain KIN4/I / DSM 18386 / JCM 14125)</name>
    <dbReference type="NCBI Taxonomy" id="453591"/>
    <lineage>
        <taxon>Archaea</taxon>
        <taxon>Thermoproteota</taxon>
        <taxon>Thermoprotei</taxon>
        <taxon>Desulfurococcales</taxon>
        <taxon>Desulfurococcaceae</taxon>
        <taxon>Ignicoccus</taxon>
    </lineage>
</organism>
<dbReference type="KEGG" id="iho:Igni_1419"/>
<dbReference type="Pfam" id="PF04055">
    <property type="entry name" value="Radical_SAM"/>
    <property type="match status" value="1"/>
</dbReference>
<dbReference type="SMART" id="SM00729">
    <property type="entry name" value="Elp3"/>
    <property type="match status" value="1"/>
</dbReference>
<dbReference type="GeneID" id="5561774"/>
<dbReference type="PhylomeDB" id="A8ACE3"/>
<dbReference type="GO" id="GO:0046872">
    <property type="term" value="F:metal ion binding"/>
    <property type="evidence" value="ECO:0007669"/>
    <property type="project" value="UniProtKB-UniRule"/>
</dbReference>
<dbReference type="CDD" id="cd01335">
    <property type="entry name" value="Radical_SAM"/>
    <property type="match status" value="1"/>
</dbReference>
<evidence type="ECO:0000256" key="6">
    <source>
        <dbReference type="ARBA" id="ARBA00022694"/>
    </source>
</evidence>
<dbReference type="FunFam" id="3.80.30.20:FF:000002">
    <property type="entry name" value="threonylcarbamoyladenosine tRNA methylthiotransferase isoform X2"/>
    <property type="match status" value="1"/>
</dbReference>
<comment type="cofactor">
    <cofactor evidence="11">
        <name>[4Fe-4S] cluster</name>
        <dbReference type="ChEBI" id="CHEBI:49883"/>
    </cofactor>
    <text evidence="11">Binds 1 or 2 [4Fe-4S] cluster. One cluster is coordinated with 3 cysteines and an exchangeable S-adenosyl-L-methionine.</text>
</comment>
<feature type="domain" description="TRAM" evidence="12">
    <location>
        <begin position="360"/>
        <end position="421"/>
    </location>
</feature>
<comment type="similarity">
    <text evidence="2 11">Belongs to the methylthiotransferase family. CDKAL1 subfamily.</text>
</comment>
<dbReference type="eggNOG" id="arCOG01358">
    <property type="taxonomic scope" value="Archaea"/>
</dbReference>
<evidence type="ECO:0000256" key="4">
    <source>
        <dbReference type="ARBA" id="ARBA00022679"/>
    </source>
</evidence>
<evidence type="ECO:0000256" key="10">
    <source>
        <dbReference type="ARBA" id="ARBA00051661"/>
    </source>
</evidence>
<proteinExistence type="inferred from homology"/>
<dbReference type="InterPro" id="IPR058240">
    <property type="entry name" value="rSAM_sf"/>
</dbReference>
<dbReference type="STRING" id="453591.Igni_1419"/>
<dbReference type="Gene3D" id="3.40.50.12160">
    <property type="entry name" value="Methylthiotransferase, N-terminal domain"/>
    <property type="match status" value="1"/>
</dbReference>
<dbReference type="PROSITE" id="PS51918">
    <property type="entry name" value="RADICAL_SAM"/>
    <property type="match status" value="1"/>
</dbReference>
<evidence type="ECO:0000313" key="16">
    <source>
        <dbReference type="Proteomes" id="UP000000262"/>
    </source>
</evidence>
<dbReference type="Gene3D" id="3.80.30.20">
    <property type="entry name" value="tm_1862 like domain"/>
    <property type="match status" value="1"/>
</dbReference>
<dbReference type="GO" id="GO:0016491">
    <property type="term" value="F:oxidoreductase activity"/>
    <property type="evidence" value="ECO:0007669"/>
    <property type="project" value="UniProtKB-KW"/>
</dbReference>
<keyword evidence="15" id="KW-0560">Oxidoreductase</keyword>
<keyword evidence="7 11" id="KW-0479">Metal-binding</keyword>
<dbReference type="SFLD" id="SFLDS00029">
    <property type="entry name" value="Radical_SAM"/>
    <property type="match status" value="1"/>
</dbReference>
<keyword evidence="5 11" id="KW-0949">S-adenosyl-L-methionine</keyword>
<dbReference type="EC" id="2.8.4.5" evidence="11"/>
<evidence type="ECO:0000256" key="1">
    <source>
        <dbReference type="ARBA" id="ARBA00002399"/>
    </source>
</evidence>
<evidence type="ECO:0000256" key="8">
    <source>
        <dbReference type="ARBA" id="ARBA00023004"/>
    </source>
</evidence>
<dbReference type="PANTHER" id="PTHR11918">
    <property type="entry name" value="RADICAL SAM PROTEINS"/>
    <property type="match status" value="1"/>
</dbReference>
<keyword evidence="4 11" id="KW-0808">Transferase</keyword>
<comment type="function">
    <text evidence="1 11">Catalyzes the methylthiolation of N6-threonylcarbamoyladenosine (t(6)A), leading to the formation of 2-methylthio-N6-threonylcarbamoyladenosine (ms(2)t(6)A) at position 37 in tRNAs that read codons beginning with adenine.</text>
</comment>
<dbReference type="GO" id="GO:0035598">
    <property type="term" value="F:tRNA (N(6)-L-threonylcarbamoyladenosine(37)-C(2))-methylthiotransferase activity"/>
    <property type="evidence" value="ECO:0007669"/>
    <property type="project" value="UniProtKB-UniRule"/>
</dbReference>
<feature type="domain" description="Radical SAM core" evidence="14">
    <location>
        <begin position="127"/>
        <end position="357"/>
    </location>
</feature>
<dbReference type="Pfam" id="PF00919">
    <property type="entry name" value="UPF0004"/>
    <property type="match status" value="1"/>
</dbReference>
<dbReference type="EMBL" id="CP000816">
    <property type="protein sequence ID" value="ABU82595.1"/>
    <property type="molecule type" value="Genomic_DNA"/>
</dbReference>
<dbReference type="GO" id="GO:0051539">
    <property type="term" value="F:4 iron, 4 sulfur cluster binding"/>
    <property type="evidence" value="ECO:0007669"/>
    <property type="project" value="UniProtKB-UniRule"/>
</dbReference>
<dbReference type="NCBIfam" id="TIGR00089">
    <property type="entry name" value="MiaB/RimO family radical SAM methylthiotransferase"/>
    <property type="match status" value="1"/>
</dbReference>
<evidence type="ECO:0000259" key="13">
    <source>
        <dbReference type="PROSITE" id="PS51449"/>
    </source>
</evidence>
<dbReference type="SUPFAM" id="SSF102114">
    <property type="entry name" value="Radical SAM enzymes"/>
    <property type="match status" value="1"/>
</dbReference>
<evidence type="ECO:0000256" key="7">
    <source>
        <dbReference type="ARBA" id="ARBA00022723"/>
    </source>
</evidence>
<keyword evidence="6 11" id="KW-0819">tRNA processing</keyword>
<dbReference type="InterPro" id="IPR013848">
    <property type="entry name" value="Methylthiotransferase_N"/>
</dbReference>
<feature type="domain" description="MTTase N-terminal" evidence="13">
    <location>
        <begin position="1"/>
        <end position="111"/>
    </location>
</feature>
<dbReference type="InterPro" id="IPR038135">
    <property type="entry name" value="Methylthiotransferase_N_sf"/>
</dbReference>
<dbReference type="RefSeq" id="WP_012123559.1">
    <property type="nucleotide sequence ID" value="NC_009776.1"/>
</dbReference>
<keyword evidence="16" id="KW-1185">Reference proteome</keyword>
<dbReference type="PROSITE" id="PS51449">
    <property type="entry name" value="MTTASE_N"/>
    <property type="match status" value="1"/>
</dbReference>
<gene>
    <name evidence="15" type="ordered locus">Igni_1419</name>
</gene>
<keyword evidence="3 11" id="KW-0004">4Fe-4S</keyword>
<dbReference type="InterPro" id="IPR023404">
    <property type="entry name" value="rSAM_horseshoe"/>
</dbReference>
<evidence type="ECO:0000256" key="11">
    <source>
        <dbReference type="RuleBase" id="RU368081"/>
    </source>
</evidence>
<evidence type="ECO:0000256" key="3">
    <source>
        <dbReference type="ARBA" id="ARBA00022485"/>
    </source>
</evidence>
<reference evidence="15 16" key="1">
    <citation type="journal article" date="2008" name="Genome Biol.">
        <title>A genomic analysis of the archaeal system Ignicoccus hospitalis-Nanoarchaeum equitans.</title>
        <authorList>
            <person name="Podar M."/>
            <person name="Anderson I."/>
            <person name="Makarova K.S."/>
            <person name="Elkins J.G."/>
            <person name="Ivanova N."/>
            <person name="Wall M.A."/>
            <person name="Lykidis A."/>
            <person name="Mavromatis K."/>
            <person name="Sun H."/>
            <person name="Hudson M.E."/>
            <person name="Chen W."/>
            <person name="Deciu C."/>
            <person name="Hutchison D."/>
            <person name="Eads J.R."/>
            <person name="Anderson A."/>
            <person name="Fernandes F."/>
            <person name="Szeto E."/>
            <person name="Lapidus A."/>
            <person name="Kyrpides N.C."/>
            <person name="Saier M.H.Jr."/>
            <person name="Richardson P.M."/>
            <person name="Rachel R."/>
            <person name="Huber H."/>
            <person name="Eisen J.A."/>
            <person name="Koonin E.V."/>
            <person name="Keller M."/>
            <person name="Stetter K.O."/>
        </authorList>
    </citation>
    <scope>NUCLEOTIDE SEQUENCE [LARGE SCALE GENOMIC DNA]</scope>
    <source>
        <strain evidence="16">KIN4/I / DSM 18386 / JCM 14125</strain>
    </source>
</reference>
<evidence type="ECO:0000256" key="5">
    <source>
        <dbReference type="ARBA" id="ARBA00022691"/>
    </source>
</evidence>
<dbReference type="SFLD" id="SFLDG01082">
    <property type="entry name" value="B12-binding_domain_containing"/>
    <property type="match status" value="1"/>
</dbReference>
<dbReference type="OrthoDB" id="372134at2157"/>
<name>A8ACE3_IGNH4</name>
<evidence type="ECO:0000259" key="12">
    <source>
        <dbReference type="PROSITE" id="PS50926"/>
    </source>
</evidence>
<comment type="catalytic activity">
    <reaction evidence="10 11">
        <text>N(6)-L-threonylcarbamoyladenosine(37) in tRNA + (sulfur carrier)-SH + AH2 + 2 S-adenosyl-L-methionine = 2-methylsulfanyl-N(6)-L-threonylcarbamoyladenosine(37) in tRNA + (sulfur carrier)-H + 5'-deoxyadenosine + L-methionine + A + S-adenosyl-L-homocysteine + 2 H(+)</text>
        <dbReference type="Rhea" id="RHEA:37075"/>
        <dbReference type="Rhea" id="RHEA-COMP:10163"/>
        <dbReference type="Rhea" id="RHEA-COMP:11092"/>
        <dbReference type="Rhea" id="RHEA-COMP:14737"/>
        <dbReference type="Rhea" id="RHEA-COMP:14739"/>
        <dbReference type="ChEBI" id="CHEBI:13193"/>
        <dbReference type="ChEBI" id="CHEBI:15378"/>
        <dbReference type="ChEBI" id="CHEBI:17319"/>
        <dbReference type="ChEBI" id="CHEBI:17499"/>
        <dbReference type="ChEBI" id="CHEBI:29917"/>
        <dbReference type="ChEBI" id="CHEBI:57844"/>
        <dbReference type="ChEBI" id="CHEBI:57856"/>
        <dbReference type="ChEBI" id="CHEBI:59789"/>
        <dbReference type="ChEBI" id="CHEBI:64428"/>
        <dbReference type="ChEBI" id="CHEBI:74418"/>
        <dbReference type="ChEBI" id="CHEBI:74420"/>
        <dbReference type="EC" id="2.8.4.5"/>
    </reaction>
</comment>
<dbReference type="Proteomes" id="UP000000262">
    <property type="component" value="Chromosome"/>
</dbReference>